<keyword evidence="11" id="KW-1185">Reference proteome</keyword>
<dbReference type="PROSITE" id="PS50283">
    <property type="entry name" value="NA_SOLUT_SYMP_3"/>
    <property type="match status" value="1"/>
</dbReference>
<feature type="transmembrane region" description="Helical" evidence="9">
    <location>
        <begin position="641"/>
        <end position="665"/>
    </location>
</feature>
<keyword evidence="4 9" id="KW-0812">Transmembrane</keyword>
<keyword evidence="5 9" id="KW-1133">Transmembrane helix</keyword>
<evidence type="ECO:0000256" key="1">
    <source>
        <dbReference type="ARBA" id="ARBA00004141"/>
    </source>
</evidence>
<dbReference type="AlphaFoldDB" id="A0ABD3SSV8"/>
<evidence type="ECO:0000256" key="4">
    <source>
        <dbReference type="ARBA" id="ARBA00022692"/>
    </source>
</evidence>
<feature type="region of interest" description="Disordered" evidence="8">
    <location>
        <begin position="689"/>
        <end position="716"/>
    </location>
</feature>
<evidence type="ECO:0000313" key="11">
    <source>
        <dbReference type="Proteomes" id="UP001530377"/>
    </source>
</evidence>
<feature type="transmembrane region" description="Helical" evidence="9">
    <location>
        <begin position="308"/>
        <end position="333"/>
    </location>
</feature>
<accession>A0ABD3SSV8</accession>
<comment type="subcellular location">
    <subcellularLocation>
        <location evidence="1">Membrane</location>
        <topology evidence="1">Multi-pass membrane protein</topology>
    </subcellularLocation>
</comment>
<evidence type="ECO:0000256" key="8">
    <source>
        <dbReference type="SAM" id="MobiDB-lite"/>
    </source>
</evidence>
<evidence type="ECO:0000256" key="6">
    <source>
        <dbReference type="ARBA" id="ARBA00023136"/>
    </source>
</evidence>
<comment type="caution">
    <text evidence="10">The sequence shown here is derived from an EMBL/GenBank/DDBJ whole genome shotgun (WGS) entry which is preliminary data.</text>
</comment>
<feature type="transmembrane region" description="Helical" evidence="9">
    <location>
        <begin position="547"/>
        <end position="566"/>
    </location>
</feature>
<protein>
    <submittedName>
        <fullName evidence="10">Uncharacterized protein</fullName>
    </submittedName>
</protein>
<dbReference type="CDD" id="cd11476">
    <property type="entry name" value="SLC5sbd_DUR3"/>
    <property type="match status" value="1"/>
</dbReference>
<proteinExistence type="inferred from homology"/>
<dbReference type="InterPro" id="IPR001734">
    <property type="entry name" value="Na/solute_symporter"/>
</dbReference>
<feature type="transmembrane region" description="Helical" evidence="9">
    <location>
        <begin position="203"/>
        <end position="221"/>
    </location>
</feature>
<dbReference type="InterPro" id="IPR038377">
    <property type="entry name" value="Na/Glc_symporter_sf"/>
</dbReference>
<feature type="transmembrane region" description="Helical" evidence="9">
    <location>
        <begin position="513"/>
        <end position="532"/>
    </location>
</feature>
<dbReference type="InterPro" id="IPR031155">
    <property type="entry name" value="DUR"/>
</dbReference>
<feature type="transmembrane region" description="Helical" evidence="9">
    <location>
        <begin position="353"/>
        <end position="380"/>
    </location>
</feature>
<dbReference type="GO" id="GO:0016020">
    <property type="term" value="C:membrane"/>
    <property type="evidence" value="ECO:0007669"/>
    <property type="project" value="UniProtKB-SubCell"/>
</dbReference>
<feature type="transmembrane region" description="Helical" evidence="9">
    <location>
        <begin position="456"/>
        <end position="475"/>
    </location>
</feature>
<feature type="transmembrane region" description="Helical" evidence="9">
    <location>
        <begin position="228"/>
        <end position="248"/>
    </location>
</feature>
<feature type="transmembrane region" description="Helical" evidence="9">
    <location>
        <begin position="45"/>
        <end position="67"/>
    </location>
</feature>
<feature type="compositionally biased region" description="Basic and acidic residues" evidence="8">
    <location>
        <begin position="690"/>
        <end position="701"/>
    </location>
</feature>
<feature type="transmembrane region" description="Helical" evidence="9">
    <location>
        <begin position="88"/>
        <end position="104"/>
    </location>
</feature>
<keyword evidence="3" id="KW-0813">Transport</keyword>
<dbReference type="PANTHER" id="PTHR46154">
    <property type="match status" value="1"/>
</dbReference>
<evidence type="ECO:0000256" key="5">
    <source>
        <dbReference type="ARBA" id="ARBA00022989"/>
    </source>
</evidence>
<dbReference type="PANTHER" id="PTHR46154:SF4">
    <property type="entry name" value="UREA ACTIVE TRANSPORTER"/>
    <property type="match status" value="1"/>
</dbReference>
<feature type="transmembrane region" description="Helical" evidence="9">
    <location>
        <begin position="481"/>
        <end position="501"/>
    </location>
</feature>
<dbReference type="EMBL" id="JALLPB020000005">
    <property type="protein sequence ID" value="KAL3827328.1"/>
    <property type="molecule type" value="Genomic_DNA"/>
</dbReference>
<organism evidence="10 11">
    <name type="scientific">Cyclostephanos tholiformis</name>
    <dbReference type="NCBI Taxonomy" id="382380"/>
    <lineage>
        <taxon>Eukaryota</taxon>
        <taxon>Sar</taxon>
        <taxon>Stramenopiles</taxon>
        <taxon>Ochrophyta</taxon>
        <taxon>Bacillariophyta</taxon>
        <taxon>Coscinodiscophyceae</taxon>
        <taxon>Thalassiosirophycidae</taxon>
        <taxon>Stephanodiscales</taxon>
        <taxon>Stephanodiscaceae</taxon>
        <taxon>Cyclostephanos</taxon>
    </lineage>
</organism>
<feature type="transmembrane region" description="Helical" evidence="9">
    <location>
        <begin position="400"/>
        <end position="418"/>
    </location>
</feature>
<evidence type="ECO:0000256" key="9">
    <source>
        <dbReference type="SAM" id="Phobius"/>
    </source>
</evidence>
<evidence type="ECO:0000313" key="10">
    <source>
        <dbReference type="EMBL" id="KAL3827328.1"/>
    </source>
</evidence>
<evidence type="ECO:0000256" key="2">
    <source>
        <dbReference type="ARBA" id="ARBA00006434"/>
    </source>
</evidence>
<evidence type="ECO:0000256" key="7">
    <source>
        <dbReference type="RuleBase" id="RU362091"/>
    </source>
</evidence>
<dbReference type="Gene3D" id="1.20.1730.10">
    <property type="entry name" value="Sodium/glucose cotransporter"/>
    <property type="match status" value="1"/>
</dbReference>
<keyword evidence="6 9" id="KW-0472">Membrane</keyword>
<reference evidence="10 11" key="1">
    <citation type="submission" date="2024-10" db="EMBL/GenBank/DDBJ databases">
        <title>Updated reference genomes for cyclostephanoid diatoms.</title>
        <authorList>
            <person name="Roberts W.R."/>
            <person name="Alverson A.J."/>
        </authorList>
    </citation>
    <scope>NUCLEOTIDE SEQUENCE [LARGE SCALE GENOMIC DNA]</scope>
    <source>
        <strain evidence="10 11">AJA228-03</strain>
    </source>
</reference>
<comment type="similarity">
    <text evidence="2 7">Belongs to the sodium:solute symporter (SSF) (TC 2.A.21) family.</text>
</comment>
<feature type="transmembrane region" description="Helical" evidence="9">
    <location>
        <begin position="165"/>
        <end position="191"/>
    </location>
</feature>
<feature type="transmembrane region" description="Helical" evidence="9">
    <location>
        <begin position="124"/>
        <end position="144"/>
    </location>
</feature>
<dbReference type="Proteomes" id="UP001530377">
    <property type="component" value="Unassembled WGS sequence"/>
</dbReference>
<sequence length="725" mass="77874">MTYSPCPEGVSIAGVDGCPPSWAVNPEFQGEESYFGGAPPLPVSVGYVVVLGFGLFFSIFTTIVVYVDKAFSANATITSEQFNTAGRMIKTGLIAADIVSKWTWAATLLQSSNVAWNYGVSGPFWYASGATIQVILFGVLAISLKDVAPSAHTMCEIARARWGKGCHLTFLFFGFTANIIVTAMLLLGGAATVEALTGMQYELAAFLIPWGVILYTTAGGLKATLIATYFHTMIIFAVVLTMITVVYIKVYSSDLIYEYLETTVSYSEDQCKNIYSADGNGTDSFYFDGDGKKQMACGPVVGNVQGSYLTMLSGGGLMFGIINIIGNFGTVFVDQSYWQSAIAAKPTSAAEGYLLGGMCWFSIPFSLATSLGLTATALMLPISKSEAGSGLVPPAVADCLLGNTGAVLILIMLFMAIVSTGSAESIAVSSLVTYDMYREYVNPEATGKQILFWSRVVIVIFNLFMGVFAIFLNFLGLNLGWVYLFMGVMIGSAVVPIWNMLTWKGASGTGAMVAAWGGLVVALIGWLIAAQVQGGKITVATLGTDEVMLSGNLIAIISSGIIHYLYSKLVDPQDYDFDTLDTNILLVEQDLSGLGAAETDKVMIRRTKRWIAKRGYFLTFVLVILWPILSIPAQVFSKDYFAFWVVISIAWAFGAAITVTVLPIWESMDDLFRVLSGIKNYMTGSTPAMHAEEPAPAKTVEEPAAAPAKVGEDEVDPEFAEMLKA</sequence>
<dbReference type="Pfam" id="PF00474">
    <property type="entry name" value="SSF"/>
    <property type="match status" value="1"/>
</dbReference>
<gene>
    <name evidence="10" type="ORF">ACHAXA_005074</name>
</gene>
<evidence type="ECO:0000256" key="3">
    <source>
        <dbReference type="ARBA" id="ARBA00022448"/>
    </source>
</evidence>
<name>A0ABD3SSV8_9STRA</name>
<feature type="transmembrane region" description="Helical" evidence="9">
    <location>
        <begin position="615"/>
        <end position="635"/>
    </location>
</feature>